<dbReference type="RefSeq" id="WP_343969854.1">
    <property type="nucleotide sequence ID" value="NZ_BAAAJG010000001.1"/>
</dbReference>
<comment type="caution">
    <text evidence="1">The sequence shown here is derived from an EMBL/GenBank/DDBJ whole genome shotgun (WGS) entry which is preliminary data.</text>
</comment>
<sequence length="158" mass="17546">MPPDIYVTTHIHTDGPIPGPHSLLTLTSAAHLRDGGPILEFTTNVRELPGATLHPVALQLWRRRAEDWLSTRRASRPPAIAMTDYARWIEALPGRPVFVADTADPDYVFLYWYLQRFTGLWPFAGTLTDAGLHARIDCSTLCPLVGCRTPEASLARTS</sequence>
<organism evidence="1 2">
    <name type="scientific">Pseudonocardia aurantiaca</name>
    <dbReference type="NCBI Taxonomy" id="75290"/>
    <lineage>
        <taxon>Bacteria</taxon>
        <taxon>Bacillati</taxon>
        <taxon>Actinomycetota</taxon>
        <taxon>Actinomycetes</taxon>
        <taxon>Pseudonocardiales</taxon>
        <taxon>Pseudonocardiaceae</taxon>
        <taxon>Pseudonocardia</taxon>
    </lineage>
</organism>
<keyword evidence="2" id="KW-1185">Reference proteome</keyword>
<dbReference type="SUPFAM" id="SSF53098">
    <property type="entry name" value="Ribonuclease H-like"/>
    <property type="match status" value="1"/>
</dbReference>
<accession>A0ABW4FEK1</accession>
<dbReference type="Proteomes" id="UP001597145">
    <property type="component" value="Unassembled WGS sequence"/>
</dbReference>
<reference evidence="2" key="1">
    <citation type="journal article" date="2019" name="Int. J. Syst. Evol. Microbiol.">
        <title>The Global Catalogue of Microorganisms (GCM) 10K type strain sequencing project: providing services to taxonomists for standard genome sequencing and annotation.</title>
        <authorList>
            <consortium name="The Broad Institute Genomics Platform"/>
            <consortium name="The Broad Institute Genome Sequencing Center for Infectious Disease"/>
            <person name="Wu L."/>
            <person name="Ma J."/>
        </authorList>
    </citation>
    <scope>NUCLEOTIDE SEQUENCE [LARGE SCALE GENOMIC DNA]</scope>
    <source>
        <strain evidence="2">JCM 12165</strain>
    </source>
</reference>
<dbReference type="InterPro" id="IPR012337">
    <property type="entry name" value="RNaseH-like_sf"/>
</dbReference>
<evidence type="ECO:0000313" key="1">
    <source>
        <dbReference type="EMBL" id="MFD1528647.1"/>
    </source>
</evidence>
<evidence type="ECO:0000313" key="2">
    <source>
        <dbReference type="Proteomes" id="UP001597145"/>
    </source>
</evidence>
<proteinExistence type="predicted"/>
<name>A0ABW4FEK1_9PSEU</name>
<gene>
    <name evidence="1" type="ORF">ACFSCY_04260</name>
</gene>
<dbReference type="EMBL" id="JBHUCP010000003">
    <property type="protein sequence ID" value="MFD1528647.1"/>
    <property type="molecule type" value="Genomic_DNA"/>
</dbReference>
<protein>
    <submittedName>
        <fullName evidence="1">Uncharacterized protein</fullName>
    </submittedName>
</protein>